<evidence type="ECO:0000256" key="5">
    <source>
        <dbReference type="ARBA" id="ARBA00023136"/>
    </source>
</evidence>
<dbReference type="InterPro" id="IPR005045">
    <property type="entry name" value="CDC50/LEM3_fam"/>
</dbReference>
<evidence type="ECO:0000256" key="3">
    <source>
        <dbReference type="ARBA" id="ARBA00022692"/>
    </source>
</evidence>
<dbReference type="EMBL" id="KZ819188">
    <property type="protein sequence ID" value="PWZ03158.1"/>
    <property type="molecule type" value="Genomic_DNA"/>
</dbReference>
<evidence type="ECO:0000256" key="2">
    <source>
        <dbReference type="ARBA" id="ARBA00009457"/>
    </source>
</evidence>
<protein>
    <submittedName>
        <fullName evidence="9">Lem3/Cdc50</fullName>
    </submittedName>
</protein>
<evidence type="ECO:0000313" key="10">
    <source>
        <dbReference type="Proteomes" id="UP000246740"/>
    </source>
</evidence>
<dbReference type="PANTHER" id="PTHR10926:SF0">
    <property type="entry name" value="CDC50, ISOFORM A"/>
    <property type="match status" value="1"/>
</dbReference>
<feature type="transmembrane region" description="Helical" evidence="8">
    <location>
        <begin position="64"/>
        <end position="87"/>
    </location>
</feature>
<dbReference type="AlphaFoldDB" id="A0A317XZ34"/>
<dbReference type="PIRSF" id="PIRSF015840">
    <property type="entry name" value="DUF284_TM_euk"/>
    <property type="match status" value="1"/>
</dbReference>
<feature type="transmembrane region" description="Helical" evidence="8">
    <location>
        <begin position="365"/>
        <end position="384"/>
    </location>
</feature>
<dbReference type="GO" id="GO:0005886">
    <property type="term" value="C:plasma membrane"/>
    <property type="evidence" value="ECO:0007669"/>
    <property type="project" value="TreeGrafter"/>
</dbReference>
<dbReference type="Proteomes" id="UP000246740">
    <property type="component" value="Unassembled WGS sequence"/>
</dbReference>
<dbReference type="PANTHER" id="PTHR10926">
    <property type="entry name" value="CELL CYCLE CONTROL PROTEIN 50"/>
    <property type="match status" value="1"/>
</dbReference>
<dbReference type="Pfam" id="PF03381">
    <property type="entry name" value="CDC50"/>
    <property type="match status" value="1"/>
</dbReference>
<evidence type="ECO:0000256" key="7">
    <source>
        <dbReference type="SAM" id="MobiDB-lite"/>
    </source>
</evidence>
<gene>
    <name evidence="9" type="ORF">BCV70DRAFT_155218</name>
</gene>
<name>A0A317XZ34_9BASI</name>
<evidence type="ECO:0000256" key="6">
    <source>
        <dbReference type="PIRNR" id="PIRNR015840"/>
    </source>
</evidence>
<dbReference type="GO" id="GO:0045332">
    <property type="term" value="P:phospholipid translocation"/>
    <property type="evidence" value="ECO:0007669"/>
    <property type="project" value="UniProtKB-UniRule"/>
</dbReference>
<organism evidence="9 10">
    <name type="scientific">Testicularia cyperi</name>
    <dbReference type="NCBI Taxonomy" id="1882483"/>
    <lineage>
        <taxon>Eukaryota</taxon>
        <taxon>Fungi</taxon>
        <taxon>Dikarya</taxon>
        <taxon>Basidiomycota</taxon>
        <taxon>Ustilaginomycotina</taxon>
        <taxon>Ustilaginomycetes</taxon>
        <taxon>Ustilaginales</taxon>
        <taxon>Anthracoideaceae</taxon>
        <taxon>Testicularia</taxon>
    </lineage>
</organism>
<reference evidence="9 10" key="1">
    <citation type="journal article" date="2018" name="Mol. Biol. Evol.">
        <title>Broad Genomic Sampling Reveals a Smut Pathogenic Ancestry of the Fungal Clade Ustilaginomycotina.</title>
        <authorList>
            <person name="Kijpornyongpan T."/>
            <person name="Mondo S.J."/>
            <person name="Barry K."/>
            <person name="Sandor L."/>
            <person name="Lee J."/>
            <person name="Lipzen A."/>
            <person name="Pangilinan J."/>
            <person name="LaButti K."/>
            <person name="Hainaut M."/>
            <person name="Henrissat B."/>
            <person name="Grigoriev I.V."/>
            <person name="Spatafora J.W."/>
            <person name="Aime M.C."/>
        </authorList>
    </citation>
    <scope>NUCLEOTIDE SEQUENCE [LARGE SCALE GENOMIC DNA]</scope>
    <source>
        <strain evidence="9 10">MCA 3645</strain>
    </source>
</reference>
<accession>A0A317XZ34</accession>
<evidence type="ECO:0000313" key="9">
    <source>
        <dbReference type="EMBL" id="PWZ03158.1"/>
    </source>
</evidence>
<feature type="compositionally biased region" description="Low complexity" evidence="7">
    <location>
        <begin position="20"/>
        <end position="32"/>
    </location>
</feature>
<dbReference type="InParanoid" id="A0A317XZ34"/>
<sequence length="411" mass="45690">MAIFKRNTRATDAGDGARNASSGDTDSDASSAKGLRKFAQRKPANTAFKQQRLKAWQPILTPKTVLPTFFLIAVIFAPIGAVLYYFAEQVNEFTLDYTTCATSAPAPPEQAQIPTSKFDYQLHDKNTTNFQPPSWSWEASTRTCNLYFSVPSRLDSSVFMYYKLTNYYQNHRRYVKSIDTDQLSGSAVAINTIKGGTCKPVDIDSATNKIIYPCGLIANSVFNDTFSDPVLLNVAGSESSNQTYVMSEKGIVWPGEKNKYSKSAYTADQVVPPPFWRGATGAYGFGDSYTNSSFFDPSEDEHFMVWMRVAGLPTFRKLYKRNDTAAMEPGRYLVQVVDNYPVAMFDGTKSVVFSTVSWVGGRNPFLGLAFIAVAALSVLLGLIFTARHLIRPRKLGDMSYLSWNQPDANHK</sequence>
<evidence type="ECO:0000256" key="4">
    <source>
        <dbReference type="ARBA" id="ARBA00022989"/>
    </source>
</evidence>
<keyword evidence="3 8" id="KW-0812">Transmembrane</keyword>
<comment type="subcellular location">
    <subcellularLocation>
        <location evidence="1">Membrane</location>
        <topology evidence="1">Multi-pass membrane protein</topology>
    </subcellularLocation>
</comment>
<dbReference type="GO" id="GO:0005783">
    <property type="term" value="C:endoplasmic reticulum"/>
    <property type="evidence" value="ECO:0007669"/>
    <property type="project" value="TreeGrafter"/>
</dbReference>
<dbReference type="STRING" id="1882483.A0A317XZ34"/>
<keyword evidence="4 8" id="KW-1133">Transmembrane helix</keyword>
<evidence type="ECO:0000256" key="8">
    <source>
        <dbReference type="SAM" id="Phobius"/>
    </source>
</evidence>
<comment type="similarity">
    <text evidence="2 6">Belongs to the CDC50/LEM3 family.</text>
</comment>
<dbReference type="OrthoDB" id="340608at2759"/>
<dbReference type="FunCoup" id="A0A317XZ34">
    <property type="interactions" value="198"/>
</dbReference>
<proteinExistence type="inferred from homology"/>
<dbReference type="GO" id="GO:0005794">
    <property type="term" value="C:Golgi apparatus"/>
    <property type="evidence" value="ECO:0007669"/>
    <property type="project" value="TreeGrafter"/>
</dbReference>
<keyword evidence="10" id="KW-1185">Reference proteome</keyword>
<evidence type="ECO:0000256" key="1">
    <source>
        <dbReference type="ARBA" id="ARBA00004141"/>
    </source>
</evidence>
<feature type="region of interest" description="Disordered" evidence="7">
    <location>
        <begin position="1"/>
        <end position="32"/>
    </location>
</feature>
<keyword evidence="5 6" id="KW-0472">Membrane</keyword>